<dbReference type="HOGENOM" id="CLU_009665_14_0_1"/>
<evidence type="ECO:0000256" key="3">
    <source>
        <dbReference type="ARBA" id="ARBA00023002"/>
    </source>
</evidence>
<dbReference type="GO" id="GO:0016709">
    <property type="term" value="F:oxidoreductase activity, acting on paired donors, with incorporation or reduction of molecular oxygen, NAD(P)H as one donor, and incorporation of one atom of oxygen"/>
    <property type="evidence" value="ECO:0007669"/>
    <property type="project" value="UniProtKB-ARBA"/>
</dbReference>
<dbReference type="SUPFAM" id="SSF51905">
    <property type="entry name" value="FAD/NAD(P)-binding domain"/>
    <property type="match status" value="1"/>
</dbReference>
<dbReference type="InterPro" id="IPR036188">
    <property type="entry name" value="FAD/NAD-bd_sf"/>
</dbReference>
<gene>
    <name evidence="5" type="ORF">S7711_08468</name>
</gene>
<feature type="domain" description="FAD-binding" evidence="4">
    <location>
        <begin position="2"/>
        <end position="252"/>
    </location>
</feature>
<dbReference type="GO" id="GO:0071949">
    <property type="term" value="F:FAD binding"/>
    <property type="evidence" value="ECO:0007669"/>
    <property type="project" value="InterPro"/>
</dbReference>
<evidence type="ECO:0000313" key="5">
    <source>
        <dbReference type="EMBL" id="KEY64408.1"/>
    </source>
</evidence>
<evidence type="ECO:0000313" key="6">
    <source>
        <dbReference type="Proteomes" id="UP000028045"/>
    </source>
</evidence>
<keyword evidence="3" id="KW-0560">Oxidoreductase</keyword>
<proteinExistence type="predicted"/>
<protein>
    <recommendedName>
        <fullName evidence="4">FAD-binding domain-containing protein</fullName>
    </recommendedName>
</protein>
<dbReference type="OrthoDB" id="2690153at2759"/>
<sequence>MEPLLLKYASHHNFDIPFKTELIDASLLEDGTLSCTIKDLITMFDYKIYVEYLLGADGGRSAVAAAFPFTFTRAPSQAVACNIIFSADLSHLTKRREAQLYWILQPDTKSRFGQMPLIRAIRPWNQWMLIAITPGTEDESFLNLSPQTPGLNHYIKELIGDSTVDINIERVDSWAVRETVADRYSWGRNIHLLGDAAHRHPPAHGMGSNISVQDAYNRAWKVAYVSKGLAGPELLDSYTLERQPIGANLVKKSNDLFRVHVEAFQSLGLLATTPEEGLKQMNEIKESTVAGATRRELLYNGLEATGREGRNIGLTMNQCLVSKAIYLADEPFPQPLPRGDLITDVHVSPFPGSRLPHAWLGDTAAGRKEVSTQDRAGKGAFCLLTGHGGESWHRAAESIANKTGTPINHYGIGLGLDYYDRYRQWQRVREVNEDGCLLVRPDRVIAWRAIALASECEDKLLDVLNFVLSRA</sequence>
<dbReference type="Gene3D" id="3.30.9.10">
    <property type="entry name" value="D-Amino Acid Oxidase, subunit A, domain 2"/>
    <property type="match status" value="1"/>
</dbReference>
<name>A0A084AGH9_STACB</name>
<dbReference type="Pfam" id="PF21274">
    <property type="entry name" value="Rng_hyd_C"/>
    <property type="match status" value="1"/>
</dbReference>
<accession>A0A084AGH9</accession>
<dbReference type="AlphaFoldDB" id="A0A084AGH9"/>
<evidence type="ECO:0000259" key="4">
    <source>
        <dbReference type="Pfam" id="PF01494"/>
    </source>
</evidence>
<dbReference type="PRINTS" id="PR00420">
    <property type="entry name" value="RNGMNOXGNASE"/>
</dbReference>
<keyword evidence="1" id="KW-0285">Flavoprotein</keyword>
<dbReference type="PANTHER" id="PTHR43004:SF8">
    <property type="entry name" value="FAD-BINDING DOMAIN-CONTAINING PROTEIN-RELATED"/>
    <property type="match status" value="1"/>
</dbReference>
<keyword evidence="6" id="KW-1185">Reference proteome</keyword>
<dbReference type="InterPro" id="IPR002938">
    <property type="entry name" value="FAD-bd"/>
</dbReference>
<dbReference type="Gene3D" id="3.50.50.60">
    <property type="entry name" value="FAD/NAD(P)-binding domain"/>
    <property type="match status" value="1"/>
</dbReference>
<dbReference type="InterPro" id="IPR050641">
    <property type="entry name" value="RIFMO-like"/>
</dbReference>
<reference evidence="5 6" key="1">
    <citation type="journal article" date="2014" name="BMC Genomics">
        <title>Comparative genome sequencing reveals chemotype-specific gene clusters in the toxigenic black mold Stachybotrys.</title>
        <authorList>
            <person name="Semeiks J."/>
            <person name="Borek D."/>
            <person name="Otwinowski Z."/>
            <person name="Grishin N.V."/>
        </authorList>
    </citation>
    <scope>NUCLEOTIDE SEQUENCE [LARGE SCALE GENOMIC DNA]</scope>
    <source>
        <strain evidence="6">CBS 109288 / IBT 7711</strain>
    </source>
</reference>
<keyword evidence="2" id="KW-0274">FAD</keyword>
<dbReference type="PANTHER" id="PTHR43004">
    <property type="entry name" value="TRK SYSTEM POTASSIUM UPTAKE PROTEIN"/>
    <property type="match status" value="1"/>
</dbReference>
<organism evidence="5 6">
    <name type="scientific">Stachybotrys chartarum (strain CBS 109288 / IBT 7711)</name>
    <name type="common">Toxic black mold</name>
    <name type="synonym">Stilbospora chartarum</name>
    <dbReference type="NCBI Taxonomy" id="1280523"/>
    <lineage>
        <taxon>Eukaryota</taxon>
        <taxon>Fungi</taxon>
        <taxon>Dikarya</taxon>
        <taxon>Ascomycota</taxon>
        <taxon>Pezizomycotina</taxon>
        <taxon>Sordariomycetes</taxon>
        <taxon>Hypocreomycetidae</taxon>
        <taxon>Hypocreales</taxon>
        <taxon>Stachybotryaceae</taxon>
        <taxon>Stachybotrys</taxon>
    </lineage>
</organism>
<dbReference type="Pfam" id="PF01494">
    <property type="entry name" value="FAD_binding_3"/>
    <property type="match status" value="1"/>
</dbReference>
<evidence type="ECO:0000256" key="2">
    <source>
        <dbReference type="ARBA" id="ARBA00022827"/>
    </source>
</evidence>
<dbReference type="Proteomes" id="UP000028045">
    <property type="component" value="Unassembled WGS sequence"/>
</dbReference>
<dbReference type="EMBL" id="KL648739">
    <property type="protein sequence ID" value="KEY64408.1"/>
    <property type="molecule type" value="Genomic_DNA"/>
</dbReference>
<dbReference type="Gene3D" id="3.40.30.120">
    <property type="match status" value="1"/>
</dbReference>
<evidence type="ECO:0000256" key="1">
    <source>
        <dbReference type="ARBA" id="ARBA00022630"/>
    </source>
</evidence>